<organism evidence="11 12">
    <name type="scientific">Chaetomidium leptoderma</name>
    <dbReference type="NCBI Taxonomy" id="669021"/>
    <lineage>
        <taxon>Eukaryota</taxon>
        <taxon>Fungi</taxon>
        <taxon>Dikarya</taxon>
        <taxon>Ascomycota</taxon>
        <taxon>Pezizomycotina</taxon>
        <taxon>Sordariomycetes</taxon>
        <taxon>Sordariomycetidae</taxon>
        <taxon>Sordariales</taxon>
        <taxon>Chaetomiaceae</taxon>
        <taxon>Chaetomidium</taxon>
    </lineage>
</organism>
<protein>
    <recommendedName>
        <fullName evidence="10">Copper acquisition factor BIM1-like domain-containing protein</fullName>
    </recommendedName>
</protein>
<dbReference type="GO" id="GO:0098552">
    <property type="term" value="C:side of membrane"/>
    <property type="evidence" value="ECO:0007669"/>
    <property type="project" value="UniProtKB-KW"/>
</dbReference>
<dbReference type="Pfam" id="PF20238">
    <property type="entry name" value="BIM1-like_dom"/>
    <property type="match status" value="1"/>
</dbReference>
<proteinExistence type="predicted"/>
<evidence type="ECO:0000256" key="4">
    <source>
        <dbReference type="ARBA" id="ARBA00022729"/>
    </source>
</evidence>
<sequence>MFNLYFQGFVLAQWLQWATLVQGHVVLTYPGWRGNNLITNDEFPFGMQWMYPCKCLPYSPRGSTNRTHWPINGGAVAFQPGWFTGHENALIYVNIGLGEHPDNYSWPITRLYLEGPTDNPYPGTVCLSSLPLPEAVRSRVTSGDLATIQVVEAAKHGAGLFTVGLSTLSRGRQPSPDSRVSLGAQTLLFSVVGRDNPAPSTRTPAQTMGARKHLHVVTREALGACRCACFLLFPNTKYCDKHDAMKAIPSPVSASKAASHAHGRLPSIGPQLPHSPQLSRLPRHPAVVDSARAHRLAPASDRGAIALSATHAHAHNRPALHTRRRSGSKPFMFDAKVNKQPNHRTKIGFWLDNVVTPPPPSPRPRRKSTTPSRVSPHTSQIFRNPDSPRTPLADITPLVLAAESAANTSTVHVGPPPGQRSHCRTPDLTGAIDLLTADEARQLLLLSAQSNVSLATAIQEMALTRSPRPTGQIHYSCLADTFRFDEYPMPGSG</sequence>
<evidence type="ECO:0000256" key="5">
    <source>
        <dbReference type="ARBA" id="ARBA00023136"/>
    </source>
</evidence>
<dbReference type="AlphaFoldDB" id="A0AAN6VGQ8"/>
<keyword evidence="4 9" id="KW-0732">Signal</keyword>
<evidence type="ECO:0000256" key="9">
    <source>
        <dbReference type="SAM" id="SignalP"/>
    </source>
</evidence>
<dbReference type="InterPro" id="IPR046936">
    <property type="entry name" value="BIM1-like"/>
</dbReference>
<evidence type="ECO:0000313" key="11">
    <source>
        <dbReference type="EMBL" id="KAK4151232.1"/>
    </source>
</evidence>
<keyword evidence="12" id="KW-1185">Reference proteome</keyword>
<keyword evidence="3" id="KW-0336">GPI-anchor</keyword>
<keyword evidence="6" id="KW-0325">Glycoprotein</keyword>
<feature type="signal peptide" evidence="9">
    <location>
        <begin position="1"/>
        <end position="23"/>
    </location>
</feature>
<comment type="caution">
    <text evidence="11">The sequence shown here is derived from an EMBL/GenBank/DDBJ whole genome shotgun (WGS) entry which is preliminary data.</text>
</comment>
<evidence type="ECO:0000256" key="2">
    <source>
        <dbReference type="ARBA" id="ARBA00022475"/>
    </source>
</evidence>
<reference evidence="11" key="1">
    <citation type="journal article" date="2023" name="Mol. Phylogenet. Evol.">
        <title>Genome-scale phylogeny and comparative genomics of the fungal order Sordariales.</title>
        <authorList>
            <person name="Hensen N."/>
            <person name="Bonometti L."/>
            <person name="Westerberg I."/>
            <person name="Brannstrom I.O."/>
            <person name="Guillou S."/>
            <person name="Cros-Aarteil S."/>
            <person name="Calhoun S."/>
            <person name="Haridas S."/>
            <person name="Kuo A."/>
            <person name="Mondo S."/>
            <person name="Pangilinan J."/>
            <person name="Riley R."/>
            <person name="LaButti K."/>
            <person name="Andreopoulos B."/>
            <person name="Lipzen A."/>
            <person name="Chen C."/>
            <person name="Yan M."/>
            <person name="Daum C."/>
            <person name="Ng V."/>
            <person name="Clum A."/>
            <person name="Steindorff A."/>
            <person name="Ohm R.A."/>
            <person name="Martin F."/>
            <person name="Silar P."/>
            <person name="Natvig D.O."/>
            <person name="Lalanne C."/>
            <person name="Gautier V."/>
            <person name="Ament-Velasquez S.L."/>
            <person name="Kruys A."/>
            <person name="Hutchinson M.I."/>
            <person name="Powell A.J."/>
            <person name="Barry K."/>
            <person name="Miller A.N."/>
            <person name="Grigoriev I.V."/>
            <person name="Debuchy R."/>
            <person name="Gladieux P."/>
            <person name="Hiltunen Thoren M."/>
            <person name="Johannesson H."/>
        </authorList>
    </citation>
    <scope>NUCLEOTIDE SEQUENCE</scope>
    <source>
        <strain evidence="11">CBS 538.74</strain>
    </source>
</reference>
<dbReference type="CDD" id="cd21176">
    <property type="entry name" value="LPMO_auxiliary-like"/>
    <property type="match status" value="1"/>
</dbReference>
<evidence type="ECO:0000256" key="1">
    <source>
        <dbReference type="ARBA" id="ARBA00004609"/>
    </source>
</evidence>
<evidence type="ECO:0000256" key="8">
    <source>
        <dbReference type="SAM" id="MobiDB-lite"/>
    </source>
</evidence>
<feature type="domain" description="Copper acquisition factor BIM1-like" evidence="10">
    <location>
        <begin position="22"/>
        <end position="157"/>
    </location>
</feature>
<dbReference type="GO" id="GO:0005886">
    <property type="term" value="C:plasma membrane"/>
    <property type="evidence" value="ECO:0007669"/>
    <property type="project" value="UniProtKB-SubCell"/>
</dbReference>
<feature type="region of interest" description="Disordered" evidence="8">
    <location>
        <begin position="255"/>
        <end position="281"/>
    </location>
</feature>
<reference evidence="11" key="2">
    <citation type="submission" date="2023-05" db="EMBL/GenBank/DDBJ databases">
        <authorList>
            <consortium name="Lawrence Berkeley National Laboratory"/>
            <person name="Steindorff A."/>
            <person name="Hensen N."/>
            <person name="Bonometti L."/>
            <person name="Westerberg I."/>
            <person name="Brannstrom I.O."/>
            <person name="Guillou S."/>
            <person name="Cros-Aarteil S."/>
            <person name="Calhoun S."/>
            <person name="Haridas S."/>
            <person name="Kuo A."/>
            <person name="Mondo S."/>
            <person name="Pangilinan J."/>
            <person name="Riley R."/>
            <person name="Labutti K."/>
            <person name="Andreopoulos B."/>
            <person name="Lipzen A."/>
            <person name="Chen C."/>
            <person name="Yanf M."/>
            <person name="Daum C."/>
            <person name="Ng V."/>
            <person name="Clum A."/>
            <person name="Ohm R."/>
            <person name="Martin F."/>
            <person name="Silar P."/>
            <person name="Natvig D."/>
            <person name="Lalanne C."/>
            <person name="Gautier V."/>
            <person name="Ament-Velasquez S.L."/>
            <person name="Kruys A."/>
            <person name="Hutchinson M.I."/>
            <person name="Powell A.J."/>
            <person name="Barry K."/>
            <person name="Miller A.N."/>
            <person name="Grigoriev I.V."/>
            <person name="Debuchy R."/>
            <person name="Gladieux P."/>
            <person name="Thoren M.H."/>
            <person name="Johannesson H."/>
        </authorList>
    </citation>
    <scope>NUCLEOTIDE SEQUENCE</scope>
    <source>
        <strain evidence="11">CBS 538.74</strain>
    </source>
</reference>
<gene>
    <name evidence="11" type="ORF">C8A00DRAFT_17350</name>
</gene>
<dbReference type="PANTHER" id="PTHR34992">
    <property type="entry name" value="HYPHAL ANASTAMOSIS-7 PROTEIN"/>
    <property type="match status" value="1"/>
</dbReference>
<accession>A0AAN6VGQ8</accession>
<dbReference type="PANTHER" id="PTHR34992:SF10">
    <property type="entry name" value="COPPER ACQUISITION FACTOR BIM1-LIKE DOMAIN-CONTAINING PROTEIN"/>
    <property type="match status" value="1"/>
</dbReference>
<dbReference type="EMBL" id="MU857026">
    <property type="protein sequence ID" value="KAK4151232.1"/>
    <property type="molecule type" value="Genomic_DNA"/>
</dbReference>
<keyword evidence="7" id="KW-0449">Lipoprotein</keyword>
<feature type="chain" id="PRO_5043017073" description="Copper acquisition factor BIM1-like domain-containing protein" evidence="9">
    <location>
        <begin position="24"/>
        <end position="493"/>
    </location>
</feature>
<evidence type="ECO:0000256" key="3">
    <source>
        <dbReference type="ARBA" id="ARBA00022622"/>
    </source>
</evidence>
<evidence type="ECO:0000256" key="6">
    <source>
        <dbReference type="ARBA" id="ARBA00023180"/>
    </source>
</evidence>
<feature type="region of interest" description="Disordered" evidence="8">
    <location>
        <begin position="344"/>
        <end position="392"/>
    </location>
</feature>
<dbReference type="Proteomes" id="UP001302745">
    <property type="component" value="Unassembled WGS sequence"/>
</dbReference>
<keyword evidence="2" id="KW-1003">Cell membrane</keyword>
<comment type="subcellular location">
    <subcellularLocation>
        <location evidence="1">Cell membrane</location>
        <topology evidence="1">Lipid-anchor</topology>
        <topology evidence="1">GPI-anchor</topology>
    </subcellularLocation>
</comment>
<evidence type="ECO:0000259" key="10">
    <source>
        <dbReference type="Pfam" id="PF20238"/>
    </source>
</evidence>
<evidence type="ECO:0000256" key="7">
    <source>
        <dbReference type="ARBA" id="ARBA00023288"/>
    </source>
</evidence>
<name>A0AAN6VGQ8_9PEZI</name>
<evidence type="ECO:0000313" key="12">
    <source>
        <dbReference type="Proteomes" id="UP001302745"/>
    </source>
</evidence>
<dbReference type="InterPro" id="IPR046530">
    <property type="entry name" value="BIM1-like_dom"/>
</dbReference>
<keyword evidence="5" id="KW-0472">Membrane</keyword>